<accession>A0A550C0N8</accession>
<organism evidence="2 3">
    <name type="scientific">Schizophyllum amplum</name>
    <dbReference type="NCBI Taxonomy" id="97359"/>
    <lineage>
        <taxon>Eukaryota</taxon>
        <taxon>Fungi</taxon>
        <taxon>Dikarya</taxon>
        <taxon>Basidiomycota</taxon>
        <taxon>Agaricomycotina</taxon>
        <taxon>Agaricomycetes</taxon>
        <taxon>Agaricomycetidae</taxon>
        <taxon>Agaricales</taxon>
        <taxon>Schizophyllaceae</taxon>
        <taxon>Schizophyllum</taxon>
    </lineage>
</organism>
<feature type="compositionally biased region" description="Acidic residues" evidence="1">
    <location>
        <begin position="170"/>
        <end position="179"/>
    </location>
</feature>
<evidence type="ECO:0000256" key="1">
    <source>
        <dbReference type="SAM" id="MobiDB-lite"/>
    </source>
</evidence>
<gene>
    <name evidence="2" type="ORF">BD626DRAFT_611651</name>
</gene>
<proteinExistence type="predicted"/>
<dbReference type="InterPro" id="IPR012337">
    <property type="entry name" value="RNaseH-like_sf"/>
</dbReference>
<dbReference type="OrthoDB" id="4951847at2759"/>
<keyword evidence="3" id="KW-1185">Reference proteome</keyword>
<dbReference type="AlphaFoldDB" id="A0A550C0N8"/>
<feature type="region of interest" description="Disordered" evidence="1">
    <location>
        <begin position="127"/>
        <end position="193"/>
    </location>
</feature>
<dbReference type="Proteomes" id="UP000320762">
    <property type="component" value="Unassembled WGS sequence"/>
</dbReference>
<feature type="region of interest" description="Disordered" evidence="1">
    <location>
        <begin position="276"/>
        <end position="308"/>
    </location>
</feature>
<feature type="compositionally biased region" description="Basic and acidic residues" evidence="1">
    <location>
        <begin position="284"/>
        <end position="308"/>
    </location>
</feature>
<evidence type="ECO:0000313" key="2">
    <source>
        <dbReference type="EMBL" id="TRM58371.1"/>
    </source>
</evidence>
<comment type="caution">
    <text evidence="2">The sequence shown here is derived from an EMBL/GenBank/DDBJ whole genome shotgun (WGS) entry which is preliminary data.</text>
</comment>
<dbReference type="EMBL" id="VDMD01000036">
    <property type="protein sequence ID" value="TRM58371.1"/>
    <property type="molecule type" value="Genomic_DNA"/>
</dbReference>
<dbReference type="SUPFAM" id="SSF53098">
    <property type="entry name" value="Ribonuclease H-like"/>
    <property type="match status" value="1"/>
</dbReference>
<name>A0A550C0N8_9AGAR</name>
<reference evidence="2 3" key="1">
    <citation type="journal article" date="2019" name="New Phytol.">
        <title>Comparative genomics reveals unique wood-decay strategies and fruiting body development in the Schizophyllaceae.</title>
        <authorList>
            <person name="Almasi E."/>
            <person name="Sahu N."/>
            <person name="Krizsan K."/>
            <person name="Balint B."/>
            <person name="Kovacs G.M."/>
            <person name="Kiss B."/>
            <person name="Cseklye J."/>
            <person name="Drula E."/>
            <person name="Henrissat B."/>
            <person name="Nagy I."/>
            <person name="Chovatia M."/>
            <person name="Adam C."/>
            <person name="LaButti K."/>
            <person name="Lipzen A."/>
            <person name="Riley R."/>
            <person name="Grigoriev I.V."/>
            <person name="Nagy L.G."/>
        </authorList>
    </citation>
    <scope>NUCLEOTIDE SEQUENCE [LARGE SCALE GENOMIC DNA]</scope>
    <source>
        <strain evidence="2 3">NL-1724</strain>
    </source>
</reference>
<protein>
    <submittedName>
        <fullName evidence="2">Ribonuclease H-like domain-containing protein</fullName>
    </submittedName>
</protein>
<evidence type="ECO:0000313" key="3">
    <source>
        <dbReference type="Proteomes" id="UP000320762"/>
    </source>
</evidence>
<sequence>MDFEDTVHQLALLIDHLPPSLPCYDGADSHYATFLDFSLDPDLLDKTGDEVGAINEQLKRVFGWKSRTSGDGIIPILERGKALRGVTDVLRHWYGKHPGNQVLAKWAHDICEGVKKVYHTEGHMLPSLQDALPAPPRTSQKRARSPSTGSTGYAESETAFGDTVEHDKDPDDQDDDNEESSASAEKQTGKGGRTPIELLNKICIKYEAEGTRSKKIQKHWRCVGQGCKYSASGNPSVNRVYLHAEDCKKLKASHPELHAAVVDAQARAALERRNVANGNADASSKADAEGEPPKKKRHEGGTVEDKARETGRARLQAAVNHAILILFCVCGIPLRVLDTPEWKTLMGILNANYLPPSSNTFAEKLIPQEAMFVRQEQQKILAKSNNLTISFDGGSTRKDSIYFVHATTPEREHFFIDGHVGTDEKHTAEWVADTLKQVRIFSLVHLVSAFVSDRASNAIGGREIILAEVPVALDLGDSCHHLQNTTKDITKLPEFQWMNKRLKSVITHFSKSTYSRAMLKQSGEEEGEKVYNLKKIGKTRFGSHHPAASSLLAVMGHIRKLVQNGSISFKNKTLASLFSKGGRASYTKLESALQQYVDIVEAPVKAICALEASHATLSDVFVFFLAIAAHLNELFNNAQSGIDSGVADDVTEIFNDRYDEIFDEDHDEYFVTFALDPRAFSLRPCNIMQLTHFLGYPMSDILLVAPTMNPTVMIPRPGIDLSMPHPRAYDRVKEYLKQRLRYRIFPHYDLVYKEHGQREARRLYRSIHDLGKAGCRDALKTQLQMYWQREYPFNDIVENDDSYAWWKTLLSHPKANVLAMLAVGLFSILPNSMPDERTGSKFTWLNSALRGSQNASSLVYMVQIGQWYQRVCMHEFLCLSFKSNPSSIGACSS</sequence>